<gene>
    <name evidence="2" type="ordered locus">bpr_I2284</name>
</gene>
<protein>
    <submittedName>
        <fullName evidence="2">HD-GYP domain-containing protein</fullName>
    </submittedName>
</protein>
<dbReference type="Pfam" id="PF13487">
    <property type="entry name" value="HD_5"/>
    <property type="match status" value="1"/>
</dbReference>
<feature type="domain" description="HD-GYP" evidence="1">
    <location>
        <begin position="96"/>
        <end position="294"/>
    </location>
</feature>
<evidence type="ECO:0000313" key="2">
    <source>
        <dbReference type="EMBL" id="ADL35017.1"/>
    </source>
</evidence>
<dbReference type="STRING" id="515622.bpr_I2284"/>
<dbReference type="EMBL" id="CP001810">
    <property type="protein sequence ID" value="ADL35017.1"/>
    <property type="molecule type" value="Genomic_DNA"/>
</dbReference>
<dbReference type="RefSeq" id="WP_013281670.1">
    <property type="nucleotide sequence ID" value="NC_014387.1"/>
</dbReference>
<dbReference type="PROSITE" id="PS51832">
    <property type="entry name" value="HD_GYP"/>
    <property type="match status" value="1"/>
</dbReference>
<dbReference type="InterPro" id="IPR003607">
    <property type="entry name" value="HD/PDEase_dom"/>
</dbReference>
<evidence type="ECO:0000313" key="3">
    <source>
        <dbReference type="Proteomes" id="UP000001299"/>
    </source>
</evidence>
<name>E0RY62_BUTPB</name>
<sequence>MRYINVKDLTPGMIIANNLYDNNELVLLKANTELTQFYIDRIIGLDYDGIYIFDQGDVEKAKSIVSDETRIKVIGKLKKLDIDACMFLANSIVNEIQNSDSLIIERVTLSSYDNYTYVHSVNVDILSVIIGIGLGLRNEELNKLSQAALLHDIGKCDVPVEIINKPARLTPEEYEEVKKHPQYGLERLRAKEKGGDDIAAVIKNAVYSHHENWDGSGYPRGLIGEKIHLFARIIHVADVYDALTTKRAYKNALNPADTLEYLMANTGIMFDKDIVSTFLQYVAPYPIGCTVLLSDGQQGVISENNRINLPRPKVKLSNGTIIDLTEKLDVTIISILM</sequence>
<dbReference type="KEGG" id="bpb:bpr_I2284"/>
<accession>E0RY62</accession>
<dbReference type="eggNOG" id="COG2206">
    <property type="taxonomic scope" value="Bacteria"/>
</dbReference>
<evidence type="ECO:0000259" key="1">
    <source>
        <dbReference type="PROSITE" id="PS51832"/>
    </source>
</evidence>
<reference evidence="2 3" key="1">
    <citation type="journal article" date="2010" name="PLoS ONE">
        <title>The glycobiome of the rumen bacterium Butyrivibrio proteoclasticus B316(T) highlights adaptation to a polysaccharide-rich environment.</title>
        <authorList>
            <person name="Kelly W.J."/>
            <person name="Leahy S.C."/>
            <person name="Altermann E."/>
            <person name="Yeoman C.J."/>
            <person name="Dunne J.C."/>
            <person name="Kong Z."/>
            <person name="Pacheco D.M."/>
            <person name="Li D."/>
            <person name="Noel S.J."/>
            <person name="Moon C.D."/>
            <person name="Cookson A.L."/>
            <person name="Attwood G.T."/>
        </authorList>
    </citation>
    <scope>NUCLEOTIDE SEQUENCE [LARGE SCALE GENOMIC DNA]</scope>
    <source>
        <strain evidence="3">ATCC 51982 / DSM 14932 / B316</strain>
    </source>
</reference>
<dbReference type="SMART" id="SM00471">
    <property type="entry name" value="HDc"/>
    <property type="match status" value="1"/>
</dbReference>
<proteinExistence type="predicted"/>
<dbReference type="PANTHER" id="PTHR43155">
    <property type="entry name" value="CYCLIC DI-GMP PHOSPHODIESTERASE PA4108-RELATED"/>
    <property type="match status" value="1"/>
</dbReference>
<dbReference type="HOGENOM" id="CLU_000445_92_1_9"/>
<dbReference type="CDD" id="cd00077">
    <property type="entry name" value="HDc"/>
    <property type="match status" value="1"/>
</dbReference>
<dbReference type="PANTHER" id="PTHR43155:SF2">
    <property type="entry name" value="CYCLIC DI-GMP PHOSPHODIESTERASE PA4108"/>
    <property type="match status" value="1"/>
</dbReference>
<dbReference type="AlphaFoldDB" id="E0RY62"/>
<dbReference type="InterPro" id="IPR037522">
    <property type="entry name" value="HD_GYP_dom"/>
</dbReference>
<keyword evidence="3" id="KW-1185">Reference proteome</keyword>
<dbReference type="SUPFAM" id="SSF109604">
    <property type="entry name" value="HD-domain/PDEase-like"/>
    <property type="match status" value="1"/>
</dbReference>
<dbReference type="Gene3D" id="1.10.3210.10">
    <property type="entry name" value="Hypothetical protein af1432"/>
    <property type="match status" value="1"/>
</dbReference>
<organism evidence="2 3">
    <name type="scientific">Butyrivibrio proteoclasticus (strain ATCC 51982 / DSM 14932 / B316)</name>
    <name type="common">Clostridium proteoclasticum</name>
    <dbReference type="NCBI Taxonomy" id="515622"/>
    <lineage>
        <taxon>Bacteria</taxon>
        <taxon>Bacillati</taxon>
        <taxon>Bacillota</taxon>
        <taxon>Clostridia</taxon>
        <taxon>Lachnospirales</taxon>
        <taxon>Lachnospiraceae</taxon>
        <taxon>Butyrivibrio</taxon>
    </lineage>
</organism>
<dbReference type="Proteomes" id="UP000001299">
    <property type="component" value="Chromosome 1"/>
</dbReference>